<reference evidence="4" key="1">
    <citation type="submission" date="2019-03" db="EMBL/GenBank/DDBJ databases">
        <authorList>
            <person name="Mank J."/>
            <person name="Almeida P."/>
        </authorList>
    </citation>
    <scope>NUCLEOTIDE SEQUENCE</scope>
    <source>
        <strain evidence="4">78183</strain>
    </source>
</reference>
<evidence type="ECO:0000313" key="4">
    <source>
        <dbReference type="EMBL" id="VFU47382.1"/>
    </source>
</evidence>
<evidence type="ECO:0000259" key="3">
    <source>
        <dbReference type="Pfam" id="PF03081"/>
    </source>
</evidence>
<dbReference type="InterPro" id="IPR046364">
    <property type="entry name" value="Exo70_C"/>
</dbReference>
<name>A0A6N2MCJ9_SALVM</name>
<dbReference type="Gene3D" id="1.20.1280.170">
    <property type="entry name" value="Exocyst complex component Exo70"/>
    <property type="match status" value="2"/>
</dbReference>
<accession>A0A6N2MCJ9</accession>
<dbReference type="GO" id="GO:0006887">
    <property type="term" value="P:exocytosis"/>
    <property type="evidence" value="ECO:0007669"/>
    <property type="project" value="InterPro"/>
</dbReference>
<dbReference type="GO" id="GO:0000145">
    <property type="term" value="C:exocyst"/>
    <property type="evidence" value="ECO:0007669"/>
    <property type="project" value="InterPro"/>
</dbReference>
<proteinExistence type="inferred from homology"/>
<dbReference type="InterPro" id="IPR016159">
    <property type="entry name" value="Cullin_repeat-like_dom_sf"/>
</dbReference>
<dbReference type="SUPFAM" id="SSF74788">
    <property type="entry name" value="Cullin repeat-like"/>
    <property type="match status" value="2"/>
</dbReference>
<comment type="similarity">
    <text evidence="1">Belongs to the EXO70 family.</text>
</comment>
<dbReference type="Pfam" id="PF03081">
    <property type="entry name" value="Exo70_C"/>
    <property type="match status" value="1"/>
</dbReference>
<dbReference type="InterPro" id="IPR032710">
    <property type="entry name" value="NTF2-like_dom_sf"/>
</dbReference>
<dbReference type="PANTHER" id="PTHR34213">
    <property type="entry name" value="NUCLEAR TRANSPORT FACTOR 2 (NTF2) FAMILY PROTEIN"/>
    <property type="match status" value="1"/>
</dbReference>
<dbReference type="AlphaFoldDB" id="A0A6N2MCJ9"/>
<dbReference type="SUPFAM" id="SSF54427">
    <property type="entry name" value="NTF2-like"/>
    <property type="match status" value="1"/>
</dbReference>
<dbReference type="GO" id="GO:0005546">
    <property type="term" value="F:phosphatidylinositol-4,5-bisphosphate binding"/>
    <property type="evidence" value="ECO:0007669"/>
    <property type="project" value="InterPro"/>
</dbReference>
<evidence type="ECO:0000256" key="2">
    <source>
        <dbReference type="ARBA" id="ARBA00022448"/>
    </source>
</evidence>
<dbReference type="EMBL" id="CAADRP010001663">
    <property type="protein sequence ID" value="VFU47382.1"/>
    <property type="molecule type" value="Genomic_DNA"/>
</dbReference>
<sequence length="388" mass="44215">MMGLQRHRRVVQQHANQYKRNGWSKILQCLSTQGLTSSGGGGSAVPGEGGSGSGASRGLIKDRFKTFNAQFEELHQKQSQWTVPDTELRESLRLAVAEVLLPAYRSFIKRFGCRCPTTIKIVRNPHLIVSWSSYLYNFPHFVAGPRPESGKNPQKYIRYSAEDLERMLGEFFEGKTFNEPRRPYFPTLSITKSCLISKKIAMENNISPKDKEDETRECCSKESCEYKPTKPVSDDIIPHILNLYGSCATPRDFEIYASNASFEDPLMCAQGVKQIKSAFYSLSKIFSESRIVEYSVKENAMSPKKQEILIDNKQNYKFLGKSIDMISLIKLYVEDGKVVRHEDWWDKKPLRNRETIGFPLAGRFMETLRRGSMLATHAMMGFGKDPTN</sequence>
<feature type="domain" description="Exocyst complex subunit Exo70 C-terminal" evidence="3">
    <location>
        <begin position="3"/>
        <end position="169"/>
    </location>
</feature>
<keyword evidence="2" id="KW-0813">Transport</keyword>
<dbReference type="PANTHER" id="PTHR34213:SF2">
    <property type="entry name" value="NUCLEAR TRANSPORT FACTOR 2 (NTF2) FAMILY PROTEIN"/>
    <property type="match status" value="1"/>
</dbReference>
<protein>
    <recommendedName>
        <fullName evidence="3">Exocyst complex subunit Exo70 C-terminal domain-containing protein</fullName>
    </recommendedName>
</protein>
<evidence type="ECO:0000256" key="1">
    <source>
        <dbReference type="ARBA" id="ARBA00006756"/>
    </source>
</evidence>
<organism evidence="4">
    <name type="scientific">Salix viminalis</name>
    <name type="common">Common osier</name>
    <name type="synonym">Basket willow</name>
    <dbReference type="NCBI Taxonomy" id="40686"/>
    <lineage>
        <taxon>Eukaryota</taxon>
        <taxon>Viridiplantae</taxon>
        <taxon>Streptophyta</taxon>
        <taxon>Embryophyta</taxon>
        <taxon>Tracheophyta</taxon>
        <taxon>Spermatophyta</taxon>
        <taxon>Magnoliopsida</taxon>
        <taxon>eudicotyledons</taxon>
        <taxon>Gunneridae</taxon>
        <taxon>Pentapetalae</taxon>
        <taxon>rosids</taxon>
        <taxon>fabids</taxon>
        <taxon>Malpighiales</taxon>
        <taxon>Salicaceae</taxon>
        <taxon>Saliceae</taxon>
        <taxon>Salix</taxon>
    </lineage>
</organism>
<gene>
    <name evidence="4" type="ORF">SVIM_LOCUS303822</name>
</gene>